<dbReference type="PROSITE" id="PS51456">
    <property type="entry name" value="MYOSIN_MOTOR"/>
    <property type="match status" value="1"/>
</dbReference>
<dbReference type="Gene3D" id="1.10.510.10">
    <property type="entry name" value="Transferase(Phosphotransferase) domain 1"/>
    <property type="match status" value="1"/>
</dbReference>
<reference evidence="15" key="1">
    <citation type="submission" date="2007-04" db="EMBL/GenBank/DDBJ databases">
        <title>Annotation of Pediculus humanus corporis strain USDA.</title>
        <authorList>
            <person name="Kirkness E."/>
            <person name="Hannick L."/>
            <person name="Hass B."/>
            <person name="Bruggner R."/>
            <person name="Lawson D."/>
            <person name="Bidwell S."/>
            <person name="Joardar V."/>
            <person name="Caler E."/>
            <person name="Walenz B."/>
            <person name="Inman J."/>
            <person name="Schobel S."/>
            <person name="Galinsky K."/>
            <person name="Amedeo P."/>
            <person name="Strausberg R."/>
        </authorList>
    </citation>
    <scope>NUCLEOTIDE SEQUENCE</scope>
    <source>
        <strain evidence="15">USDA</strain>
    </source>
</reference>
<dbReference type="Pfam" id="PF00063">
    <property type="entry name" value="Myosin_head"/>
    <property type="match status" value="1"/>
</dbReference>
<dbReference type="Gene3D" id="1.10.10.820">
    <property type="match status" value="1"/>
</dbReference>
<dbReference type="InterPro" id="IPR008266">
    <property type="entry name" value="Tyr_kinase_AS"/>
</dbReference>
<evidence type="ECO:0000256" key="10">
    <source>
        <dbReference type="ARBA" id="ARBA00023212"/>
    </source>
</evidence>
<keyword evidence="9 12" id="KW-0009">Actin-binding</keyword>
<dbReference type="GeneID" id="8236440"/>
<dbReference type="GO" id="GO:0016459">
    <property type="term" value="C:myosin complex"/>
    <property type="evidence" value="ECO:0007669"/>
    <property type="project" value="UniProtKB-KW"/>
</dbReference>
<dbReference type="InterPro" id="IPR000719">
    <property type="entry name" value="Prot_kinase_dom"/>
</dbReference>
<keyword evidence="11" id="KW-0966">Cell projection</keyword>
<evidence type="ECO:0000256" key="11">
    <source>
        <dbReference type="ARBA" id="ARBA00023273"/>
    </source>
</evidence>
<evidence type="ECO:0000256" key="8">
    <source>
        <dbReference type="ARBA" id="ARBA00023175"/>
    </source>
</evidence>
<dbReference type="STRING" id="121224.E0VF94"/>
<dbReference type="EMBL" id="DS235107">
    <property type="protein sequence ID" value="EEB12050.1"/>
    <property type="molecule type" value="Genomic_DNA"/>
</dbReference>
<dbReference type="InterPro" id="IPR027417">
    <property type="entry name" value="P-loop_NTPase"/>
</dbReference>
<dbReference type="OrthoDB" id="6108017at2759"/>
<keyword evidence="7 12" id="KW-0518">Myosin</keyword>
<protein>
    <submittedName>
        <fullName evidence="15">Neither inactivation nor afterpotential protein C, putative</fullName>
        <ecNumber evidence="15">2.7.12.2</ecNumber>
    </submittedName>
</protein>
<dbReference type="EnsemblMetazoa" id="PHUM151320-RA">
    <property type="protein sequence ID" value="PHUM151320-PA"/>
    <property type="gene ID" value="PHUM151320"/>
</dbReference>
<dbReference type="EC" id="2.7.12.2" evidence="15"/>
<dbReference type="GO" id="GO:0004674">
    <property type="term" value="F:protein serine/threonine kinase activity"/>
    <property type="evidence" value="ECO:0007669"/>
    <property type="project" value="TreeGrafter"/>
</dbReference>
<dbReference type="Gene3D" id="1.20.58.530">
    <property type="match status" value="1"/>
</dbReference>
<dbReference type="InterPro" id="IPR020635">
    <property type="entry name" value="Tyr_kinase_cat_dom"/>
</dbReference>
<dbReference type="GO" id="GO:0004708">
    <property type="term" value="F:MAP kinase kinase activity"/>
    <property type="evidence" value="ECO:0007669"/>
    <property type="project" value="UniProtKB-EC"/>
</dbReference>
<dbReference type="EMBL" id="AAZO01001763">
    <property type="status" value="NOT_ANNOTATED_CDS"/>
    <property type="molecule type" value="Genomic_DNA"/>
</dbReference>
<feature type="domain" description="Protein kinase" evidence="13">
    <location>
        <begin position="1"/>
        <end position="271"/>
    </location>
</feature>
<dbReference type="GO" id="GO:0042995">
    <property type="term" value="C:cell projection"/>
    <property type="evidence" value="ECO:0007669"/>
    <property type="project" value="UniProtKB-SubCell"/>
</dbReference>
<reference evidence="16" key="3">
    <citation type="submission" date="2021-02" db="UniProtKB">
        <authorList>
            <consortium name="EnsemblMetazoa"/>
        </authorList>
    </citation>
    <scope>IDENTIFICATION</scope>
    <source>
        <strain evidence="16">USDA</strain>
    </source>
</reference>
<dbReference type="InterPro" id="IPR001609">
    <property type="entry name" value="Myosin_head_motor_dom-like"/>
</dbReference>
<dbReference type="GO" id="GO:0003779">
    <property type="term" value="F:actin binding"/>
    <property type="evidence" value="ECO:0007669"/>
    <property type="project" value="UniProtKB-KW"/>
</dbReference>
<keyword evidence="10" id="KW-0206">Cytoskeleton</keyword>
<dbReference type="InParanoid" id="E0VF94"/>
<keyword evidence="15" id="KW-0808">Transferase</keyword>
<evidence type="ECO:0000256" key="4">
    <source>
        <dbReference type="ARBA" id="ARBA00022737"/>
    </source>
</evidence>
<dbReference type="PANTHER" id="PTHR46256">
    <property type="entry name" value="AGAP011099-PA"/>
    <property type="match status" value="1"/>
</dbReference>
<keyword evidence="6 12" id="KW-0067">ATP-binding</keyword>
<evidence type="ECO:0000256" key="5">
    <source>
        <dbReference type="ARBA" id="ARBA00022741"/>
    </source>
</evidence>
<keyword evidence="5 12" id="KW-0547">Nucleotide-binding</keyword>
<dbReference type="VEuPathDB" id="VectorBase:PHUM151320"/>
<dbReference type="Gene3D" id="3.40.850.10">
    <property type="entry name" value="Kinesin motor domain"/>
    <property type="match status" value="1"/>
</dbReference>
<evidence type="ECO:0000256" key="9">
    <source>
        <dbReference type="ARBA" id="ARBA00023203"/>
    </source>
</evidence>
<keyword evidence="17" id="KW-1185">Reference proteome</keyword>
<dbReference type="SUPFAM" id="SSF56112">
    <property type="entry name" value="Protein kinase-like (PK-like)"/>
    <property type="match status" value="1"/>
</dbReference>
<organism>
    <name type="scientific">Pediculus humanus subsp. corporis</name>
    <name type="common">Body louse</name>
    <dbReference type="NCBI Taxonomy" id="121224"/>
    <lineage>
        <taxon>Eukaryota</taxon>
        <taxon>Metazoa</taxon>
        <taxon>Ecdysozoa</taxon>
        <taxon>Arthropoda</taxon>
        <taxon>Hexapoda</taxon>
        <taxon>Insecta</taxon>
        <taxon>Pterygota</taxon>
        <taxon>Neoptera</taxon>
        <taxon>Paraneoptera</taxon>
        <taxon>Psocodea</taxon>
        <taxon>Troctomorpha</taxon>
        <taxon>Phthiraptera</taxon>
        <taxon>Anoplura</taxon>
        <taxon>Pediculidae</taxon>
        <taxon>Pediculus</taxon>
    </lineage>
</organism>
<dbReference type="Proteomes" id="UP000009046">
    <property type="component" value="Unassembled WGS sequence"/>
</dbReference>
<dbReference type="RefSeq" id="XP_002424788.1">
    <property type="nucleotide sequence ID" value="XM_002424743.1"/>
</dbReference>
<dbReference type="Gene3D" id="1.20.5.4820">
    <property type="match status" value="1"/>
</dbReference>
<keyword evidence="3" id="KW-0963">Cytoplasm</keyword>
<dbReference type="PANTHER" id="PTHR46256:SF2">
    <property type="entry name" value="NEITHER INACTIVATION NOR AFTERPOTENTIAL PROTEIN C"/>
    <property type="match status" value="1"/>
</dbReference>
<evidence type="ECO:0000256" key="3">
    <source>
        <dbReference type="ARBA" id="ARBA00022490"/>
    </source>
</evidence>
<dbReference type="SUPFAM" id="SSF52540">
    <property type="entry name" value="P-loop containing nucleoside triphosphate hydrolases"/>
    <property type="match status" value="1"/>
</dbReference>
<evidence type="ECO:0000313" key="17">
    <source>
        <dbReference type="Proteomes" id="UP000009046"/>
    </source>
</evidence>
<dbReference type="Pfam" id="PF00069">
    <property type="entry name" value="Pkinase"/>
    <property type="match status" value="1"/>
</dbReference>
<dbReference type="eggNOG" id="KOG4229">
    <property type="taxonomic scope" value="Eukaryota"/>
</dbReference>
<gene>
    <name evidence="16" type="primary">8236440</name>
    <name evidence="15" type="ORF">Phum_PHUM151320</name>
</gene>
<evidence type="ECO:0000259" key="14">
    <source>
        <dbReference type="PROSITE" id="PS51456"/>
    </source>
</evidence>
<evidence type="ECO:0000313" key="15">
    <source>
        <dbReference type="EMBL" id="EEB12050.1"/>
    </source>
</evidence>
<proteinExistence type="inferred from homology"/>
<reference evidence="15" key="2">
    <citation type="submission" date="2007-04" db="EMBL/GenBank/DDBJ databases">
        <title>The genome of the human body louse.</title>
        <authorList>
            <consortium name="The Human Body Louse Genome Consortium"/>
            <person name="Kirkness E."/>
            <person name="Walenz B."/>
            <person name="Hass B."/>
            <person name="Bruggner R."/>
            <person name="Strausberg R."/>
        </authorList>
    </citation>
    <scope>NUCLEOTIDE SEQUENCE</scope>
    <source>
        <strain evidence="15">USDA</strain>
    </source>
</reference>
<evidence type="ECO:0000256" key="2">
    <source>
        <dbReference type="ARBA" id="ARBA00004316"/>
    </source>
</evidence>
<dbReference type="InterPro" id="IPR011009">
    <property type="entry name" value="Kinase-like_dom_sf"/>
</dbReference>
<accession>E0VF94</accession>
<dbReference type="CTD" id="8236440"/>
<dbReference type="GO" id="GO:0000146">
    <property type="term" value="F:microfilament motor activity"/>
    <property type="evidence" value="ECO:0007669"/>
    <property type="project" value="TreeGrafter"/>
</dbReference>
<evidence type="ECO:0000259" key="13">
    <source>
        <dbReference type="PROSITE" id="PS50011"/>
    </source>
</evidence>
<dbReference type="HOGENOM" id="CLU_000192_10_2_1"/>
<dbReference type="eggNOG" id="KOG0587">
    <property type="taxonomic scope" value="Eukaryota"/>
</dbReference>
<dbReference type="SMART" id="SM00242">
    <property type="entry name" value="MYSc"/>
    <property type="match status" value="1"/>
</dbReference>
<dbReference type="PROSITE" id="PS50011">
    <property type="entry name" value="PROTEIN_KINASE_DOM"/>
    <property type="match status" value="1"/>
</dbReference>
<dbReference type="PROSITE" id="PS00109">
    <property type="entry name" value="PROTEIN_KINASE_TYR"/>
    <property type="match status" value="1"/>
</dbReference>
<comment type="caution">
    <text evidence="12">Lacks conserved residue(s) required for the propagation of feature annotation.</text>
</comment>
<dbReference type="AlphaFoldDB" id="E0VF94"/>
<evidence type="ECO:0000256" key="6">
    <source>
        <dbReference type="ARBA" id="ARBA00022840"/>
    </source>
</evidence>
<dbReference type="KEGG" id="phu:Phum_PHUM151320"/>
<comment type="subcellular location">
    <subcellularLocation>
        <location evidence="2">Cell projection</location>
    </subcellularLocation>
    <subcellularLocation>
        <location evidence="1">Cytoplasm</location>
        <location evidence="1">Cytoskeleton</location>
    </subcellularLocation>
</comment>
<keyword evidence="8 12" id="KW-0505">Motor protein</keyword>
<dbReference type="SMART" id="SM00219">
    <property type="entry name" value="TyrKc"/>
    <property type="match status" value="1"/>
</dbReference>
<feature type="binding site" evidence="12">
    <location>
        <begin position="413"/>
        <end position="420"/>
    </location>
    <ligand>
        <name>ATP</name>
        <dbReference type="ChEBI" id="CHEBI:30616"/>
    </ligand>
</feature>
<dbReference type="InterPro" id="IPR052409">
    <property type="entry name" value="Myosin-III_kinase_activity"/>
</dbReference>
<keyword evidence="4" id="KW-0677">Repeat</keyword>
<evidence type="ECO:0000256" key="7">
    <source>
        <dbReference type="ARBA" id="ARBA00023123"/>
    </source>
</evidence>
<dbReference type="GO" id="GO:0004713">
    <property type="term" value="F:protein tyrosine kinase activity"/>
    <property type="evidence" value="ECO:0007669"/>
    <property type="project" value="InterPro"/>
</dbReference>
<sequence length="1041" mass="121857">MEMEENIKIDLNQLPELDDRYTLILKVGGCKVAIKIIDLNKNNEDCIYREYYVYKNLSNHENFLNFHGMYMKRENENAKKIWLVMELCEGETAIDFVRKLIQNYKNVNEQYISHIIKEAIKGVIHLHENEICHRDIRGSNILITPEGKIKLIDFGISCHVDKDTKLNDYVGSPNWMAPEMIENQNMKIPRYDFKIDVWSLGITAIELGDGQAPYEEINPTRALFQIVNDPPPKLKKPSDWSQIYNDFISECLVKDPENRPYVQELLEHTFFQSGFADENTPAEIGKVISNLKNVFLYKQPEIQIWNGFMKTERQSSLEKILQEDLATLVEVSEEAILSELYERYKKNDYYTFIGDILLFLNPNKCANLYGSQYHHKYRFKAKSQNAPHIYSVTESAYRNVFHHEKPQHILFAGETGSGKTINMMHALDHLLYLGEGFKCAQKIKKALDVIHAIGNASTPNNKNSTRHVLHVHVTFTDTGKVSGAIFQLDQLEKNRIMEIDDGKSNFHIFYYLYEKIKNHHQFKNYFVDENESENIESEPNLKNTDDKYQKKKFYDDFEDNLKELDFEDEQISSVRNVLIAILLLRQLKFSTKGEGKKISLPDNLIQQVANLMKLDEKKFIKSLYENFDSEGKNDQESIEILCDFSKEIYNRLVHWIVKNVNKKLSVSRIIYGDKHVISLLDFFGFENSNKNEIGQLFVNSLNEQLQNHYIQKIFVRGKAIADEEEIGVPDIEFNDNKCVLDRIFSKTNGLLAKLDNFVKTGTDTFSNDVLDDIETTNDKKIQIESPTEFSIEHYAGKVVYDNTKMIEQNKDSCSTEFMKLMKSSTDRVVKELFSSIFFQPENTLTSECSEELADTSDATCKNYCTKKKLSAASSFRNNCWNLMQNLSIEKSGFHFVRCIRTNYQGDEEDDFDVQLILRQMRALDIVNTTLNIQQGYTHNIQYDEFFRRYKFLTFDCNESLDETKDNCRLLLLRLKLEGWTMGKNKVFLKYYNTEYLTRLYEAELKKIIKVQSMMRRYMARKKLCQQIRKYQDQVFAFDQIH</sequence>
<dbReference type="GO" id="GO:0030832">
    <property type="term" value="P:regulation of actin filament length"/>
    <property type="evidence" value="ECO:0007669"/>
    <property type="project" value="TreeGrafter"/>
</dbReference>
<dbReference type="GO" id="GO:0005524">
    <property type="term" value="F:ATP binding"/>
    <property type="evidence" value="ECO:0007669"/>
    <property type="project" value="UniProtKB-UniRule"/>
</dbReference>
<evidence type="ECO:0000313" key="16">
    <source>
        <dbReference type="EnsemblMetazoa" id="PHUM151320-PA"/>
    </source>
</evidence>
<evidence type="ECO:0000256" key="12">
    <source>
        <dbReference type="PROSITE-ProRule" id="PRU00782"/>
    </source>
</evidence>
<feature type="domain" description="Myosin motor" evidence="14">
    <location>
        <begin position="320"/>
        <end position="1004"/>
    </location>
</feature>
<comment type="similarity">
    <text evidence="12">Belongs to the TRAFAC class myosin-kinesin ATPase superfamily. Myosin family.</text>
</comment>
<dbReference type="Gene3D" id="1.20.120.720">
    <property type="entry name" value="Myosin VI head, motor domain, U50 subdomain"/>
    <property type="match status" value="1"/>
</dbReference>
<evidence type="ECO:0000256" key="1">
    <source>
        <dbReference type="ARBA" id="ARBA00004245"/>
    </source>
</evidence>
<dbReference type="PRINTS" id="PR00193">
    <property type="entry name" value="MYOSINHEAVY"/>
</dbReference>
<dbReference type="InterPro" id="IPR036961">
    <property type="entry name" value="Kinesin_motor_dom_sf"/>
</dbReference>
<dbReference type="PROSITE" id="PS50096">
    <property type="entry name" value="IQ"/>
    <property type="match status" value="1"/>
</dbReference>
<name>E0VF94_PEDHC</name>